<dbReference type="RefSeq" id="WP_269037591.1">
    <property type="nucleotide sequence ID" value="NZ_CP114040.1"/>
</dbReference>
<evidence type="ECO:0000313" key="2">
    <source>
        <dbReference type="Proteomes" id="UP001164459"/>
    </source>
</evidence>
<accession>A0ABY7H8E3</accession>
<dbReference type="Proteomes" id="UP001164459">
    <property type="component" value="Chromosome"/>
</dbReference>
<organism evidence="1 2">
    <name type="scientific">Nannocystis punicea</name>
    <dbReference type="NCBI Taxonomy" id="2995304"/>
    <lineage>
        <taxon>Bacteria</taxon>
        <taxon>Pseudomonadati</taxon>
        <taxon>Myxococcota</taxon>
        <taxon>Polyangia</taxon>
        <taxon>Nannocystales</taxon>
        <taxon>Nannocystaceae</taxon>
        <taxon>Nannocystis</taxon>
    </lineage>
</organism>
<sequence>MPDFQTEIQCANVIAEYASRIDALSEDLARRFASAIAAEFVTMRLPSPRPGTFSLMVPVTRWVVRDDDLKLMDSVWAATAAAASVNFFAGTVTNQALVGIAAALFKTGRSIMKKGVHLDPLQYRILSILRAAPGGLSIESLHAALLEIDASNPPFSHGDVSEFLTILSKIRLSDGTVVSLASQDGEGRWSASGV</sequence>
<dbReference type="EMBL" id="CP114040">
    <property type="protein sequence ID" value="WAS95259.1"/>
    <property type="molecule type" value="Genomic_DNA"/>
</dbReference>
<evidence type="ECO:0000313" key="1">
    <source>
        <dbReference type="EMBL" id="WAS95259.1"/>
    </source>
</evidence>
<keyword evidence="2" id="KW-1185">Reference proteome</keyword>
<name>A0ABY7H8E3_9BACT</name>
<protein>
    <submittedName>
        <fullName evidence="1">Uncharacterized protein</fullName>
    </submittedName>
</protein>
<gene>
    <name evidence="1" type="ORF">O0S08_03790</name>
</gene>
<reference evidence="1" key="1">
    <citation type="submission" date="2022-11" db="EMBL/GenBank/DDBJ databases">
        <title>Minimal conservation of predation-associated metabolite biosynthetic gene clusters underscores biosynthetic potential of Myxococcota including descriptions for ten novel species: Archangium lansinium sp. nov., Myxococcus landrumus sp. nov., Nannocystis bai.</title>
        <authorList>
            <person name="Ahearne A."/>
            <person name="Stevens C."/>
            <person name="Dowd S."/>
        </authorList>
    </citation>
    <scope>NUCLEOTIDE SEQUENCE</scope>
    <source>
        <strain evidence="1">Fl3</strain>
    </source>
</reference>
<proteinExistence type="predicted"/>